<feature type="domain" description="F-box" evidence="2">
    <location>
        <begin position="5"/>
        <end position="52"/>
    </location>
</feature>
<evidence type="ECO:0000313" key="4">
    <source>
        <dbReference type="Proteomes" id="UP000663872"/>
    </source>
</evidence>
<name>A0A818ACD3_9BILA</name>
<organism evidence="3 4">
    <name type="scientific">Rotaria socialis</name>
    <dbReference type="NCBI Taxonomy" id="392032"/>
    <lineage>
        <taxon>Eukaryota</taxon>
        <taxon>Metazoa</taxon>
        <taxon>Spiralia</taxon>
        <taxon>Gnathifera</taxon>
        <taxon>Rotifera</taxon>
        <taxon>Eurotatoria</taxon>
        <taxon>Bdelloidea</taxon>
        <taxon>Philodinida</taxon>
        <taxon>Philodinidae</taxon>
        <taxon>Rotaria</taxon>
    </lineage>
</organism>
<reference evidence="3" key="1">
    <citation type="submission" date="2021-02" db="EMBL/GenBank/DDBJ databases">
        <authorList>
            <person name="Nowell W R."/>
        </authorList>
    </citation>
    <scope>NUCLEOTIDE SEQUENCE</scope>
</reference>
<gene>
    <name evidence="3" type="ORF">GRG538_LOCUS10213</name>
</gene>
<dbReference type="AlphaFoldDB" id="A0A818ACD3"/>
<sequence length="584" mass="68058">MNQLNAGLLDLPNEILFIILKKLDNMYVLYSLFDVGNQRLDMIVQEKTFTKTLNFVVTTSFDDILSISDSMLNRFCINILPKINLNVKSLILESGSMERILLAADYPNLVELKLFNFNDKVVVPYFTGKSPFRRIFQQQITDLILVYKSDINILLERQYQNGVHEYILKFFESLKHLSITGLPSLLSLNNLPLTICYSSTLYKLSVFVNRFGDCLALLDGRLKQLTMFIVIIENTVYDSSVVCNMDDLPNLKCFSLTCRCFTDDYDTQVLPLLRRMSNLEELAFNIINQNRTTFVDGTQINNEILVHMPRLYKFDFNINTETKLHHLVHYLSSDDIQRTFTNIGYQHVGCILYYINSSAICHVFSLPFMFHYLENIGNTFPPIIFGHVTELALYDIVPFKHEFFIRIARSFPLLKKLRIINSKSQSQMSNNWNSKDNQLYSIVEYPYLISLCILVSHIDYVEQFLNETKTHLPHLTKLRVDYDQLAVVTNNFTRDTTRVNCAKVKQLIIEKTLVHSKDFNVYFPLFTGAKRNESSNQYQTIIIRPQYHERKKNEESENEQALKNNDSADKNKIEIEECDDDDED</sequence>
<feature type="compositionally biased region" description="Basic and acidic residues" evidence="1">
    <location>
        <begin position="566"/>
        <end position="575"/>
    </location>
</feature>
<accession>A0A818ACD3</accession>
<evidence type="ECO:0000256" key="1">
    <source>
        <dbReference type="SAM" id="MobiDB-lite"/>
    </source>
</evidence>
<dbReference type="Proteomes" id="UP000663872">
    <property type="component" value="Unassembled WGS sequence"/>
</dbReference>
<proteinExistence type="predicted"/>
<dbReference type="InterPro" id="IPR001810">
    <property type="entry name" value="F-box_dom"/>
</dbReference>
<dbReference type="EMBL" id="CAJNYT010001292">
    <property type="protein sequence ID" value="CAF3403297.1"/>
    <property type="molecule type" value="Genomic_DNA"/>
</dbReference>
<feature type="region of interest" description="Disordered" evidence="1">
    <location>
        <begin position="547"/>
        <end position="584"/>
    </location>
</feature>
<comment type="caution">
    <text evidence="3">The sequence shown here is derived from an EMBL/GenBank/DDBJ whole genome shotgun (WGS) entry which is preliminary data.</text>
</comment>
<evidence type="ECO:0000259" key="2">
    <source>
        <dbReference type="PROSITE" id="PS50181"/>
    </source>
</evidence>
<evidence type="ECO:0000313" key="3">
    <source>
        <dbReference type="EMBL" id="CAF3403297.1"/>
    </source>
</evidence>
<protein>
    <recommendedName>
        <fullName evidence="2">F-box domain-containing protein</fullName>
    </recommendedName>
</protein>
<dbReference type="PROSITE" id="PS50181">
    <property type="entry name" value="FBOX"/>
    <property type="match status" value="1"/>
</dbReference>